<evidence type="ECO:0000313" key="4">
    <source>
        <dbReference type="EMBL" id="KAL3087009.1"/>
    </source>
</evidence>
<keyword evidence="2" id="KW-1133">Transmembrane helix</keyword>
<dbReference type="Proteomes" id="UP001620626">
    <property type="component" value="Unassembled WGS sequence"/>
</dbReference>
<evidence type="ECO:0000256" key="3">
    <source>
        <dbReference type="SAM" id="SignalP"/>
    </source>
</evidence>
<keyword evidence="2" id="KW-0812">Transmembrane</keyword>
<name>A0ABD2J8X4_9BILA</name>
<feature type="chain" id="PRO_5044784378" evidence="3">
    <location>
        <begin position="36"/>
        <end position="129"/>
    </location>
</feature>
<reference evidence="4 5" key="1">
    <citation type="submission" date="2024-10" db="EMBL/GenBank/DDBJ databases">
        <authorList>
            <person name="Kim D."/>
        </authorList>
    </citation>
    <scope>NUCLEOTIDE SEQUENCE [LARGE SCALE GENOMIC DNA]</scope>
    <source>
        <strain evidence="4">BH-2024</strain>
    </source>
</reference>
<sequence length="129" mass="13136">MAFSICTKHFRHTMATFTSLICLLITSALLPSASADSSLENLVKSMPNCGPSPGALRADAAESAAAVGGIGVIGCVVGLAAVAGLVAAAVLTQRVIYRRLPGHEWTPDASAPLDEPELKAAKPPQASVV</sequence>
<keyword evidence="3" id="KW-0732">Signal</keyword>
<protein>
    <submittedName>
        <fullName evidence="4">Uncharacterized protein</fullName>
    </submittedName>
</protein>
<keyword evidence="5" id="KW-1185">Reference proteome</keyword>
<dbReference type="AlphaFoldDB" id="A0ABD2J8X4"/>
<keyword evidence="2" id="KW-0472">Membrane</keyword>
<dbReference type="EMBL" id="JBICBT010001025">
    <property type="protein sequence ID" value="KAL3087009.1"/>
    <property type="molecule type" value="Genomic_DNA"/>
</dbReference>
<proteinExistence type="predicted"/>
<evidence type="ECO:0000256" key="2">
    <source>
        <dbReference type="SAM" id="Phobius"/>
    </source>
</evidence>
<evidence type="ECO:0000313" key="5">
    <source>
        <dbReference type="Proteomes" id="UP001620626"/>
    </source>
</evidence>
<organism evidence="4 5">
    <name type="scientific">Heterodera trifolii</name>
    <dbReference type="NCBI Taxonomy" id="157864"/>
    <lineage>
        <taxon>Eukaryota</taxon>
        <taxon>Metazoa</taxon>
        <taxon>Ecdysozoa</taxon>
        <taxon>Nematoda</taxon>
        <taxon>Chromadorea</taxon>
        <taxon>Rhabditida</taxon>
        <taxon>Tylenchina</taxon>
        <taxon>Tylenchomorpha</taxon>
        <taxon>Tylenchoidea</taxon>
        <taxon>Heteroderidae</taxon>
        <taxon>Heteroderinae</taxon>
        <taxon>Heterodera</taxon>
    </lineage>
</organism>
<feature type="region of interest" description="Disordered" evidence="1">
    <location>
        <begin position="106"/>
        <end position="129"/>
    </location>
</feature>
<feature type="transmembrane region" description="Helical" evidence="2">
    <location>
        <begin position="64"/>
        <end position="91"/>
    </location>
</feature>
<feature type="signal peptide" evidence="3">
    <location>
        <begin position="1"/>
        <end position="35"/>
    </location>
</feature>
<comment type="caution">
    <text evidence="4">The sequence shown here is derived from an EMBL/GenBank/DDBJ whole genome shotgun (WGS) entry which is preliminary data.</text>
</comment>
<gene>
    <name evidence="4" type="ORF">niasHT_025533</name>
</gene>
<accession>A0ABD2J8X4</accession>
<evidence type="ECO:0000256" key="1">
    <source>
        <dbReference type="SAM" id="MobiDB-lite"/>
    </source>
</evidence>